<dbReference type="AlphaFoldDB" id="A0A448WAW0"/>
<comment type="caution">
    <text evidence="1">The sequence shown here is derived from an EMBL/GenBank/DDBJ whole genome shotgun (WGS) entry which is preliminary data.</text>
</comment>
<protein>
    <submittedName>
        <fullName evidence="1">Uncharacterized protein</fullName>
    </submittedName>
</protein>
<evidence type="ECO:0000313" key="2">
    <source>
        <dbReference type="Proteomes" id="UP000784294"/>
    </source>
</evidence>
<keyword evidence="2" id="KW-1185">Reference proteome</keyword>
<dbReference type="Proteomes" id="UP000784294">
    <property type="component" value="Unassembled WGS sequence"/>
</dbReference>
<evidence type="ECO:0000313" key="1">
    <source>
        <dbReference type="EMBL" id="VEL07275.1"/>
    </source>
</evidence>
<name>A0A448WAW0_9PLAT</name>
<dbReference type="EMBL" id="CAAALY010001406">
    <property type="protein sequence ID" value="VEL07275.1"/>
    <property type="molecule type" value="Genomic_DNA"/>
</dbReference>
<proteinExistence type="predicted"/>
<organism evidence="1 2">
    <name type="scientific">Protopolystoma xenopodis</name>
    <dbReference type="NCBI Taxonomy" id="117903"/>
    <lineage>
        <taxon>Eukaryota</taxon>
        <taxon>Metazoa</taxon>
        <taxon>Spiralia</taxon>
        <taxon>Lophotrochozoa</taxon>
        <taxon>Platyhelminthes</taxon>
        <taxon>Monogenea</taxon>
        <taxon>Polyopisthocotylea</taxon>
        <taxon>Polystomatidea</taxon>
        <taxon>Polystomatidae</taxon>
        <taxon>Protopolystoma</taxon>
    </lineage>
</organism>
<reference evidence="1" key="1">
    <citation type="submission" date="2018-11" db="EMBL/GenBank/DDBJ databases">
        <authorList>
            <consortium name="Pathogen Informatics"/>
        </authorList>
    </citation>
    <scope>NUCLEOTIDE SEQUENCE</scope>
</reference>
<sequence length="90" mass="9928">MNSPQRRVILVVHTEILALAQIGQFRQMIKTASTVETHPSDQNSRAGTGIAALRQRCGPSKFFQQRCCLIFLQGNSLDCISTHSTGKTVK</sequence>
<accession>A0A448WAW0</accession>
<gene>
    <name evidence="1" type="ORF">PXEA_LOCUS715</name>
</gene>